<organism evidence="2 3">
    <name type="scientific">Flavivirga eckloniae</name>
    <dbReference type="NCBI Taxonomy" id="1803846"/>
    <lineage>
        <taxon>Bacteria</taxon>
        <taxon>Pseudomonadati</taxon>
        <taxon>Bacteroidota</taxon>
        <taxon>Flavobacteriia</taxon>
        <taxon>Flavobacteriales</taxon>
        <taxon>Flavobacteriaceae</taxon>
        <taxon>Flavivirga</taxon>
    </lineage>
</organism>
<dbReference type="KEGG" id="fek:C1H87_02725"/>
<evidence type="ECO:0000313" key="3">
    <source>
        <dbReference type="Proteomes" id="UP000235826"/>
    </source>
</evidence>
<keyword evidence="3" id="KW-1185">Reference proteome</keyword>
<dbReference type="CDD" id="cd04182">
    <property type="entry name" value="GT_2_like_f"/>
    <property type="match status" value="1"/>
</dbReference>
<dbReference type="InterPro" id="IPR025877">
    <property type="entry name" value="MobA-like_NTP_Trfase"/>
</dbReference>
<dbReference type="InterPro" id="IPR029044">
    <property type="entry name" value="Nucleotide-diphossugar_trans"/>
</dbReference>
<dbReference type="SUPFAM" id="SSF53448">
    <property type="entry name" value="Nucleotide-diphospho-sugar transferases"/>
    <property type="match status" value="1"/>
</dbReference>
<sequence>MGTVKQLLVWGNTTLLGHTIQTALKANTNDVFVVLGAHYTAIKNDINKFPVSIIKNKDWRLGLGKSIACAADHIINLKPEIDAVLICLADQPFIDANYLNTLIDNFSPGENQIIATSYKSGVLGVPVIFDKTYLSELSKLGDDKGAKQIIHAYASFVKTVVPSFQNIDLDSKADYDAFYKRAFDDF</sequence>
<dbReference type="Proteomes" id="UP000235826">
    <property type="component" value="Chromosome"/>
</dbReference>
<dbReference type="GO" id="GO:0016779">
    <property type="term" value="F:nucleotidyltransferase activity"/>
    <property type="evidence" value="ECO:0007669"/>
    <property type="project" value="UniProtKB-ARBA"/>
</dbReference>
<dbReference type="EMBL" id="CP025791">
    <property type="protein sequence ID" value="AUP77685.1"/>
    <property type="molecule type" value="Genomic_DNA"/>
</dbReference>
<evidence type="ECO:0000259" key="1">
    <source>
        <dbReference type="Pfam" id="PF12804"/>
    </source>
</evidence>
<accession>A0A2K9PKX6</accession>
<evidence type="ECO:0000313" key="2">
    <source>
        <dbReference type="EMBL" id="AUP77685.1"/>
    </source>
</evidence>
<dbReference type="Gene3D" id="3.90.550.10">
    <property type="entry name" value="Spore Coat Polysaccharide Biosynthesis Protein SpsA, Chain A"/>
    <property type="match status" value="1"/>
</dbReference>
<dbReference type="AlphaFoldDB" id="A0A2K9PKX6"/>
<feature type="domain" description="MobA-like NTP transferase" evidence="1">
    <location>
        <begin position="1"/>
        <end position="153"/>
    </location>
</feature>
<dbReference type="PANTHER" id="PTHR43777:SF1">
    <property type="entry name" value="MOLYBDENUM COFACTOR CYTIDYLYLTRANSFERASE"/>
    <property type="match status" value="1"/>
</dbReference>
<proteinExistence type="predicted"/>
<dbReference type="Pfam" id="PF12804">
    <property type="entry name" value="NTP_transf_3"/>
    <property type="match status" value="1"/>
</dbReference>
<gene>
    <name evidence="2" type="ORF">C1H87_02725</name>
</gene>
<protein>
    <recommendedName>
        <fullName evidence="1">MobA-like NTP transferase domain-containing protein</fullName>
    </recommendedName>
</protein>
<name>A0A2K9PKX6_9FLAO</name>
<dbReference type="PANTHER" id="PTHR43777">
    <property type="entry name" value="MOLYBDENUM COFACTOR CYTIDYLYLTRANSFERASE"/>
    <property type="match status" value="1"/>
</dbReference>
<reference evidence="2 3" key="1">
    <citation type="submission" date="2018-01" db="EMBL/GenBank/DDBJ databases">
        <title>Complete genome sequence of Flavivirga eckloniae ECD14 isolated from seaweed Ecklonia cava.</title>
        <authorList>
            <person name="Lee J.H."/>
            <person name="Baik K.S."/>
            <person name="Seong C.N."/>
        </authorList>
    </citation>
    <scope>NUCLEOTIDE SEQUENCE [LARGE SCALE GENOMIC DNA]</scope>
    <source>
        <strain evidence="2 3">ECD14</strain>
    </source>
</reference>